<dbReference type="Pfam" id="PF20049">
    <property type="entry name" value="DUF6451"/>
    <property type="match status" value="1"/>
</dbReference>
<sequence>MVPSEWKEGYLIKLPKKDWVTKTSTAQKRNGIQWTLWTQLDDLDFADDLALLSHTQQQMQEKTNTVAVNSVRLSLNIHKGKRKVLKVNTDNVTPIMLEGDVLEEVESFTYVSSIVDKLGGTDADVKVQIGKARLAFHQLKNVWGSSDLINIKIRIYNSMVKPVLLYGAETWRTTVTAMKRTQIFTNTCLRRILRICWPDIISNQELWQRTRQQPVEEEIL</sequence>
<keyword evidence="3" id="KW-1185">Reference proteome</keyword>
<reference evidence="2" key="1">
    <citation type="journal article" date="2023" name="Science">
        <title>Genome structures resolve the early diversification of teleost fishes.</title>
        <authorList>
            <person name="Parey E."/>
            <person name="Louis A."/>
            <person name="Montfort J."/>
            <person name="Bouchez O."/>
            <person name="Roques C."/>
            <person name="Iampietro C."/>
            <person name="Lluch J."/>
            <person name="Castinel A."/>
            <person name="Donnadieu C."/>
            <person name="Desvignes T."/>
            <person name="Floi Bucao C."/>
            <person name="Jouanno E."/>
            <person name="Wen M."/>
            <person name="Mejri S."/>
            <person name="Dirks R."/>
            <person name="Jansen H."/>
            <person name="Henkel C."/>
            <person name="Chen W.J."/>
            <person name="Zahm M."/>
            <person name="Cabau C."/>
            <person name="Klopp C."/>
            <person name="Thompson A.W."/>
            <person name="Robinson-Rechavi M."/>
            <person name="Braasch I."/>
            <person name="Lecointre G."/>
            <person name="Bobe J."/>
            <person name="Postlethwait J.H."/>
            <person name="Berthelot C."/>
            <person name="Roest Crollius H."/>
            <person name="Guiguen Y."/>
        </authorList>
    </citation>
    <scope>NUCLEOTIDE SEQUENCE</scope>
    <source>
        <strain evidence="2">WJC10195</strain>
    </source>
</reference>
<evidence type="ECO:0000313" key="2">
    <source>
        <dbReference type="EMBL" id="KAJ8359589.1"/>
    </source>
</evidence>
<feature type="domain" description="DUF6451" evidence="1">
    <location>
        <begin position="135"/>
        <end position="166"/>
    </location>
</feature>
<dbReference type="AlphaFoldDB" id="A0A9Q1FIZ0"/>
<evidence type="ECO:0000313" key="3">
    <source>
        <dbReference type="Proteomes" id="UP001152622"/>
    </source>
</evidence>
<evidence type="ECO:0000259" key="1">
    <source>
        <dbReference type="Pfam" id="PF20049"/>
    </source>
</evidence>
<protein>
    <recommendedName>
        <fullName evidence="1">DUF6451 domain-containing protein</fullName>
    </recommendedName>
</protein>
<dbReference type="Proteomes" id="UP001152622">
    <property type="component" value="Chromosome 5"/>
</dbReference>
<proteinExistence type="predicted"/>
<comment type="caution">
    <text evidence="2">The sequence shown here is derived from an EMBL/GenBank/DDBJ whole genome shotgun (WGS) entry which is preliminary data.</text>
</comment>
<dbReference type="OrthoDB" id="8963960at2759"/>
<dbReference type="InterPro" id="IPR045609">
    <property type="entry name" value="DUF6451"/>
</dbReference>
<dbReference type="EMBL" id="JAINUF010000005">
    <property type="protein sequence ID" value="KAJ8359589.1"/>
    <property type="molecule type" value="Genomic_DNA"/>
</dbReference>
<dbReference type="PANTHER" id="PTHR47027:SF25">
    <property type="entry name" value="REVERSE TRANSCRIPTASE DOMAIN-CONTAINING PROTEIN"/>
    <property type="match status" value="1"/>
</dbReference>
<dbReference type="PANTHER" id="PTHR47027">
    <property type="entry name" value="REVERSE TRANSCRIPTASE DOMAIN-CONTAINING PROTEIN"/>
    <property type="match status" value="1"/>
</dbReference>
<organism evidence="2 3">
    <name type="scientific">Synaphobranchus kaupii</name>
    <name type="common">Kaup's arrowtooth eel</name>
    <dbReference type="NCBI Taxonomy" id="118154"/>
    <lineage>
        <taxon>Eukaryota</taxon>
        <taxon>Metazoa</taxon>
        <taxon>Chordata</taxon>
        <taxon>Craniata</taxon>
        <taxon>Vertebrata</taxon>
        <taxon>Euteleostomi</taxon>
        <taxon>Actinopterygii</taxon>
        <taxon>Neopterygii</taxon>
        <taxon>Teleostei</taxon>
        <taxon>Anguilliformes</taxon>
        <taxon>Synaphobranchidae</taxon>
        <taxon>Synaphobranchus</taxon>
    </lineage>
</organism>
<name>A0A9Q1FIZ0_SYNKA</name>
<gene>
    <name evidence="2" type="ORF">SKAU_G00161140</name>
</gene>
<accession>A0A9Q1FIZ0</accession>